<dbReference type="PROSITE" id="PS51746">
    <property type="entry name" value="PPM_2"/>
    <property type="match status" value="1"/>
</dbReference>
<dbReference type="Pfam" id="PF00481">
    <property type="entry name" value="PP2C"/>
    <property type="match status" value="1"/>
</dbReference>
<evidence type="ECO:0000313" key="3">
    <source>
        <dbReference type="Proteomes" id="UP000694407"/>
    </source>
</evidence>
<dbReference type="GeneTree" id="ENSGT00940000162694"/>
<name>A0A8C5ZK90_MARMA</name>
<accession>A0A8C5ZK90</accession>
<dbReference type="Proteomes" id="UP000694407">
    <property type="component" value="Unplaced"/>
</dbReference>
<evidence type="ECO:0000313" key="2">
    <source>
        <dbReference type="Ensembl" id="ENSMMMP00000016026.1"/>
    </source>
</evidence>
<dbReference type="Ensembl" id="ENSMMMT00000018240.1">
    <property type="protein sequence ID" value="ENSMMMP00000016026.1"/>
    <property type="gene ID" value="ENSMMMG00000014265.1"/>
</dbReference>
<protein>
    <recommendedName>
        <fullName evidence="1">PPM-type phosphatase domain-containing protein</fullName>
    </recommendedName>
</protein>
<evidence type="ECO:0000259" key="1">
    <source>
        <dbReference type="PROSITE" id="PS51746"/>
    </source>
</evidence>
<sequence>MAVHRGVANSKIGTLCKQPHGGVAASSGLRFGASAAQGWRTQMEDAHCAWLSLPGLPPGWAFFAIPDGHGGARVARFGARHLPGHVLEELGPAPTSWICLLGEDCTASELGWGGVGWGRGHQRRIS</sequence>
<dbReference type="InterPro" id="IPR001932">
    <property type="entry name" value="PPM-type_phosphatase-like_dom"/>
</dbReference>
<proteinExistence type="predicted"/>
<dbReference type="AlphaFoldDB" id="A0A8C5ZK90"/>
<dbReference type="SUPFAM" id="SSF81606">
    <property type="entry name" value="PP2C-like"/>
    <property type="match status" value="1"/>
</dbReference>
<dbReference type="Gene3D" id="3.60.40.10">
    <property type="entry name" value="PPM-type phosphatase domain"/>
    <property type="match status" value="1"/>
</dbReference>
<organism evidence="2 3">
    <name type="scientific">Marmota marmota marmota</name>
    <name type="common">Alpine marmot</name>
    <dbReference type="NCBI Taxonomy" id="9994"/>
    <lineage>
        <taxon>Eukaryota</taxon>
        <taxon>Metazoa</taxon>
        <taxon>Chordata</taxon>
        <taxon>Craniata</taxon>
        <taxon>Vertebrata</taxon>
        <taxon>Euteleostomi</taxon>
        <taxon>Mammalia</taxon>
        <taxon>Eutheria</taxon>
        <taxon>Euarchontoglires</taxon>
        <taxon>Glires</taxon>
        <taxon>Rodentia</taxon>
        <taxon>Sciuromorpha</taxon>
        <taxon>Sciuridae</taxon>
        <taxon>Xerinae</taxon>
        <taxon>Marmotini</taxon>
        <taxon>Marmota</taxon>
    </lineage>
</organism>
<reference evidence="2" key="2">
    <citation type="submission" date="2025-09" db="UniProtKB">
        <authorList>
            <consortium name="Ensembl"/>
        </authorList>
    </citation>
    <scope>IDENTIFICATION</scope>
</reference>
<feature type="domain" description="PPM-type phosphatase" evidence="1">
    <location>
        <begin position="30"/>
        <end position="126"/>
    </location>
</feature>
<dbReference type="InterPro" id="IPR036457">
    <property type="entry name" value="PPM-type-like_dom_sf"/>
</dbReference>
<keyword evidence="3" id="KW-1185">Reference proteome</keyword>
<reference evidence="2" key="1">
    <citation type="submission" date="2025-08" db="UniProtKB">
        <authorList>
            <consortium name="Ensembl"/>
        </authorList>
    </citation>
    <scope>IDENTIFICATION</scope>
</reference>